<dbReference type="STRING" id="39841.SAMN05660836_01029"/>
<dbReference type="SUPFAM" id="SSF52374">
    <property type="entry name" value="Nucleotidylyl transferase"/>
    <property type="match status" value="1"/>
</dbReference>
<dbReference type="InterPro" id="IPR004821">
    <property type="entry name" value="Cyt_trans-like"/>
</dbReference>
<dbReference type="GO" id="GO:0016773">
    <property type="term" value="F:phosphotransferase activity, alcohol group as acceptor"/>
    <property type="evidence" value="ECO:0007669"/>
    <property type="project" value="InterPro"/>
</dbReference>
<dbReference type="PANTHER" id="PTHR43793:SF2">
    <property type="entry name" value="BIFUNCTIONAL PROTEIN HLDE"/>
    <property type="match status" value="1"/>
</dbReference>
<keyword evidence="6" id="KW-0119">Carbohydrate metabolism</keyword>
<evidence type="ECO:0000256" key="3">
    <source>
        <dbReference type="ARBA" id="ARBA00022695"/>
    </source>
</evidence>
<dbReference type="GO" id="GO:0005524">
    <property type="term" value="F:ATP binding"/>
    <property type="evidence" value="ECO:0007669"/>
    <property type="project" value="UniProtKB-KW"/>
</dbReference>
<sequence length="161" mass="18009">MFIRAREKILSHMQLAEMCNKYREQGLCIVFTNGCFDILHPGHLRYLEEAKAQGDILIVGVNSDRSVAMLKGPKRPILDEKARAELVAGLHCVDFVTIFDTPDPLPLIELIIPDVLVKGADWDEHAIVGRDVVLKHGGRVYRAPYLSGYSTTGIIEKIRGE</sequence>
<dbReference type="InterPro" id="IPR011914">
    <property type="entry name" value="RfaE_dom_II"/>
</dbReference>
<evidence type="ECO:0000256" key="1">
    <source>
        <dbReference type="ARBA" id="ARBA00012519"/>
    </source>
</evidence>
<dbReference type="EC" id="2.7.7.70" evidence="1"/>
<dbReference type="OrthoDB" id="9795543at2"/>
<feature type="domain" description="Cytidyltransferase-like" evidence="8">
    <location>
        <begin position="31"/>
        <end position="128"/>
    </location>
</feature>
<keyword evidence="3" id="KW-0548">Nucleotidyltransferase</keyword>
<dbReference type="EMBL" id="FOUU01000002">
    <property type="protein sequence ID" value="SFM65269.1"/>
    <property type="molecule type" value="Genomic_DNA"/>
</dbReference>
<keyword evidence="10" id="KW-1185">Reference proteome</keyword>
<evidence type="ECO:0000256" key="2">
    <source>
        <dbReference type="ARBA" id="ARBA00022679"/>
    </source>
</evidence>
<dbReference type="GO" id="GO:0005975">
    <property type="term" value="P:carbohydrate metabolic process"/>
    <property type="evidence" value="ECO:0007669"/>
    <property type="project" value="InterPro"/>
</dbReference>
<protein>
    <recommendedName>
        <fullName evidence="1">D-glycero-beta-D-manno-heptose 1-phosphate adenylyltransferase</fullName>
        <ecNumber evidence="1">2.7.7.70</ecNumber>
    </recommendedName>
</protein>
<evidence type="ECO:0000259" key="8">
    <source>
        <dbReference type="Pfam" id="PF01467"/>
    </source>
</evidence>
<comment type="catalytic activity">
    <reaction evidence="7">
        <text>D-glycero-beta-D-manno-heptose 1-phosphate + ATP + H(+) = ADP-D-glycero-beta-D-manno-heptose + diphosphate</text>
        <dbReference type="Rhea" id="RHEA:27465"/>
        <dbReference type="ChEBI" id="CHEBI:15378"/>
        <dbReference type="ChEBI" id="CHEBI:30616"/>
        <dbReference type="ChEBI" id="CHEBI:33019"/>
        <dbReference type="ChEBI" id="CHEBI:59967"/>
        <dbReference type="ChEBI" id="CHEBI:61593"/>
        <dbReference type="EC" id="2.7.7.70"/>
    </reaction>
</comment>
<accession>A0A1I4SLG3</accession>
<evidence type="ECO:0000256" key="4">
    <source>
        <dbReference type="ARBA" id="ARBA00022741"/>
    </source>
</evidence>
<reference evidence="9 10" key="1">
    <citation type="submission" date="2016-10" db="EMBL/GenBank/DDBJ databases">
        <authorList>
            <person name="de Groot N.N."/>
        </authorList>
    </citation>
    <scope>NUCLEOTIDE SEQUENCE [LARGE SCALE GENOMIC DNA]</scope>
    <source>
        <strain evidence="9 10">DSM 9990</strain>
    </source>
</reference>
<name>A0A1I4SLG3_9BACT</name>
<keyword evidence="2" id="KW-0808">Transferase</keyword>
<dbReference type="InterPro" id="IPR050385">
    <property type="entry name" value="Archaeal_FAD_synthase"/>
</dbReference>
<proteinExistence type="predicted"/>
<dbReference type="PANTHER" id="PTHR43793">
    <property type="entry name" value="FAD SYNTHASE"/>
    <property type="match status" value="1"/>
</dbReference>
<dbReference type="NCBIfam" id="TIGR00125">
    <property type="entry name" value="cyt_tran_rel"/>
    <property type="match status" value="1"/>
</dbReference>
<gene>
    <name evidence="9" type="ORF">SAMN05660836_01029</name>
</gene>
<evidence type="ECO:0000256" key="7">
    <source>
        <dbReference type="ARBA" id="ARBA00047428"/>
    </source>
</evidence>
<dbReference type="AlphaFoldDB" id="A0A1I4SLG3"/>
<dbReference type="Proteomes" id="UP000199611">
    <property type="component" value="Unassembled WGS sequence"/>
</dbReference>
<dbReference type="GO" id="GO:0016779">
    <property type="term" value="F:nucleotidyltransferase activity"/>
    <property type="evidence" value="ECO:0007669"/>
    <property type="project" value="UniProtKB-KW"/>
</dbReference>
<evidence type="ECO:0000256" key="6">
    <source>
        <dbReference type="ARBA" id="ARBA00023277"/>
    </source>
</evidence>
<dbReference type="NCBIfam" id="TIGR02199">
    <property type="entry name" value="rfaE_dom_II"/>
    <property type="match status" value="1"/>
</dbReference>
<organism evidence="9 10">
    <name type="scientific">Thermodesulforhabdus norvegica</name>
    <dbReference type="NCBI Taxonomy" id="39841"/>
    <lineage>
        <taxon>Bacteria</taxon>
        <taxon>Pseudomonadati</taxon>
        <taxon>Thermodesulfobacteriota</taxon>
        <taxon>Syntrophobacteria</taxon>
        <taxon>Syntrophobacterales</taxon>
        <taxon>Thermodesulforhabdaceae</taxon>
        <taxon>Thermodesulforhabdus</taxon>
    </lineage>
</organism>
<evidence type="ECO:0000313" key="10">
    <source>
        <dbReference type="Proteomes" id="UP000199611"/>
    </source>
</evidence>
<keyword evidence="4" id="KW-0547">Nucleotide-binding</keyword>
<dbReference type="Gene3D" id="3.40.50.620">
    <property type="entry name" value="HUPs"/>
    <property type="match status" value="1"/>
</dbReference>
<dbReference type="InterPro" id="IPR014729">
    <property type="entry name" value="Rossmann-like_a/b/a_fold"/>
</dbReference>
<keyword evidence="5" id="KW-0067">ATP-binding</keyword>
<evidence type="ECO:0000256" key="5">
    <source>
        <dbReference type="ARBA" id="ARBA00022840"/>
    </source>
</evidence>
<evidence type="ECO:0000313" key="9">
    <source>
        <dbReference type="EMBL" id="SFM65269.1"/>
    </source>
</evidence>
<dbReference type="Pfam" id="PF01467">
    <property type="entry name" value="CTP_transf_like"/>
    <property type="match status" value="1"/>
</dbReference>